<dbReference type="InterPro" id="IPR028364">
    <property type="entry name" value="Ribosomal_uL1/biogenesis"/>
</dbReference>
<dbReference type="ExpressionAtlas" id="A0A1D6FJU5">
    <property type="expression patterns" value="baseline and differential"/>
</dbReference>
<dbReference type="CDD" id="cd00403">
    <property type="entry name" value="Ribosomal_L1"/>
    <property type="match status" value="1"/>
</dbReference>
<dbReference type="Gene3D" id="3.30.190.20">
    <property type="match status" value="1"/>
</dbReference>
<dbReference type="InParanoid" id="A0A1D6FJU5"/>
<dbReference type="Pfam" id="PF00687">
    <property type="entry name" value="Ribosomal_L1"/>
    <property type="match status" value="1"/>
</dbReference>
<feature type="region of interest" description="Disordered" evidence="7">
    <location>
        <begin position="332"/>
        <end position="388"/>
    </location>
</feature>
<dbReference type="GO" id="GO:0003735">
    <property type="term" value="F:structural constituent of ribosome"/>
    <property type="evidence" value="ECO:0007669"/>
    <property type="project" value="InterPro"/>
</dbReference>
<organism evidence="8">
    <name type="scientific">Zea mays</name>
    <name type="common">Maize</name>
    <dbReference type="NCBI Taxonomy" id="4577"/>
    <lineage>
        <taxon>Eukaryota</taxon>
        <taxon>Viridiplantae</taxon>
        <taxon>Streptophyta</taxon>
        <taxon>Embryophyta</taxon>
        <taxon>Tracheophyta</taxon>
        <taxon>Spermatophyta</taxon>
        <taxon>Magnoliopsida</taxon>
        <taxon>Liliopsida</taxon>
        <taxon>Poales</taxon>
        <taxon>Poaceae</taxon>
        <taxon>PACMAD clade</taxon>
        <taxon>Panicoideae</taxon>
        <taxon>Andropogonodae</taxon>
        <taxon>Andropogoneae</taxon>
        <taxon>Tripsacinae</taxon>
        <taxon>Zea</taxon>
    </lineage>
</organism>
<feature type="compositionally biased region" description="Acidic residues" evidence="7">
    <location>
        <begin position="598"/>
        <end position="625"/>
    </location>
</feature>
<evidence type="ECO:0000256" key="7">
    <source>
        <dbReference type="SAM" id="MobiDB-lite"/>
    </source>
</evidence>
<protein>
    <recommendedName>
        <fullName evidence="6">Large ribosomal subunit protein bL21m</fullName>
    </recommendedName>
</protein>
<keyword evidence="4 8" id="KW-0689">Ribosomal protein</keyword>
<dbReference type="FunCoup" id="A0A1D6FJU5">
    <property type="interactions" value="1172"/>
</dbReference>
<evidence type="ECO:0000256" key="6">
    <source>
        <dbReference type="ARBA" id="ARBA00044129"/>
    </source>
</evidence>
<dbReference type="SUPFAM" id="SSF56808">
    <property type="entry name" value="Ribosomal protein L1"/>
    <property type="match status" value="1"/>
</dbReference>
<gene>
    <name evidence="8" type="ORF">ZEAMMB73_Zm00001d009517</name>
</gene>
<dbReference type="GO" id="GO:0005737">
    <property type="term" value="C:cytoplasm"/>
    <property type="evidence" value="ECO:0007669"/>
    <property type="project" value="UniProtKB-ARBA"/>
</dbReference>
<dbReference type="PaxDb" id="4577-GRMZM2G083738_P01"/>
<dbReference type="HAMAP" id="MF_01363">
    <property type="entry name" value="Ribosomal_bL21"/>
    <property type="match status" value="1"/>
</dbReference>
<evidence type="ECO:0000256" key="2">
    <source>
        <dbReference type="ARBA" id="ARBA00022730"/>
    </source>
</evidence>
<dbReference type="NCBIfam" id="TIGR00061">
    <property type="entry name" value="L21"/>
    <property type="match status" value="1"/>
</dbReference>
<dbReference type="PANTHER" id="PTHR21349">
    <property type="entry name" value="50S RIBOSOMAL PROTEIN L21"/>
    <property type="match status" value="1"/>
</dbReference>
<dbReference type="PROSITE" id="PS01169">
    <property type="entry name" value="RIBOSOMAL_L21"/>
    <property type="match status" value="1"/>
</dbReference>
<proteinExistence type="inferred from homology"/>
<keyword evidence="5" id="KW-0687">Ribonucleoprotein</keyword>
<dbReference type="Pfam" id="PF00829">
    <property type="entry name" value="Ribosomal_L21p"/>
    <property type="match status" value="1"/>
</dbReference>
<comment type="similarity">
    <text evidence="1">Belongs to the bacterial ribosomal protein bL21 family.</text>
</comment>
<feature type="region of interest" description="Disordered" evidence="7">
    <location>
        <begin position="595"/>
        <end position="637"/>
    </location>
</feature>
<dbReference type="InterPro" id="IPR023674">
    <property type="entry name" value="Ribosomal_uL1-like"/>
</dbReference>
<sequence>MSLPHPVPRETVASAVASLTMWMKKRTAQTRPNLLADERDDLVVLQLSLRRIPASSSARPRLLPLPHPVIGHDGASVCVISDDRPKSRSPSASDLLHASKSLHRLPVSDVIPLSTLRTDYRPYESRRRLAASHDLFIADRAIVPLLPRVLGKAFYATKKAPIGVDFSRVGWPEQVRKVLGSAFLYLRSGTCSGIKVGRLDMEEEVIVDNVMAAVEEAVEKVPKKWANVRALHLKAVDSVALPIYQVVPELGMKIEVPEIIGSGEVIDAAEAETCGKKIDKKGDAGARGREVFANVSAKRKRNKKGQVEDDVAMQEEVQVEIEKKKRKSIVISANDSQMAGKKGEKKGKRGLENKVNEASLDNKKVKMGKTEQRKKKSMNGDGEVGTEEMQGDKKIKVEKSDVKIKKLRTRIRAFLAAIVHLTNMKRFLSKMGLACHIAEIHSQVELMQLQLFLFLYWSELKGKVTTGLALVLSPYGGTPVASDIFREGLIPEKDTRRIMELMSRQNRCHRVFPFLHFRALRSPASAVAAAMASRRCLLRLLSSRLVPQRSQPFAPGSIATRTLTTSSEALGPPAPGALPSPRLYYLSRCHFATRSSGDEDDEYEDEEEHYDEEDSEGEWGDDEEAVAAKKPSGKTEEEKVAEAAEIGYKVLAPLGADEKPFKPYEPVFAIVQIGSHQFKVSNGDSIFTERLKFCDVNDKLFLNRVLMLGSQTQTVIGRPILPDAAVHAVVEEHALDAKVIIFKKKRRKNYRRTKGHRQELTKLRIINIEGIDKPETAAVAA</sequence>
<reference evidence="8" key="1">
    <citation type="submission" date="2015-12" db="EMBL/GenBank/DDBJ databases">
        <title>Update maize B73 reference genome by single molecule sequencing technologies.</title>
        <authorList>
            <consortium name="Maize Genome Sequencing Project"/>
            <person name="Ware D."/>
        </authorList>
    </citation>
    <scope>NUCLEOTIDE SEQUENCE</scope>
    <source>
        <tissue evidence="8">Seedling</tissue>
    </source>
</reference>
<dbReference type="InterPro" id="IPR036164">
    <property type="entry name" value="bL21-like_sf"/>
</dbReference>
<dbReference type="eggNOG" id="KOG1685">
    <property type="taxonomic scope" value="Eukaryota"/>
</dbReference>
<keyword evidence="2" id="KW-0699">rRNA-binding</keyword>
<dbReference type="GO" id="GO:0006412">
    <property type="term" value="P:translation"/>
    <property type="evidence" value="ECO:0007669"/>
    <property type="project" value="InterPro"/>
</dbReference>
<dbReference type="PANTHER" id="PTHR21349:SF0">
    <property type="entry name" value="LARGE RIBOSOMAL SUBUNIT PROTEIN BL21M"/>
    <property type="match status" value="1"/>
</dbReference>
<keyword evidence="3" id="KW-0694">RNA-binding</keyword>
<dbReference type="InterPro" id="IPR028909">
    <property type="entry name" value="bL21-like"/>
</dbReference>
<dbReference type="AlphaFoldDB" id="A0A1D6FJU5"/>
<dbReference type="GO" id="GO:1990904">
    <property type="term" value="C:ribonucleoprotein complex"/>
    <property type="evidence" value="ECO:0007669"/>
    <property type="project" value="UniProtKB-KW"/>
</dbReference>
<accession>A0A1D6FJU5</accession>
<dbReference type="InterPro" id="IPR016095">
    <property type="entry name" value="Ribosomal_uL1_3-a/b-sand"/>
</dbReference>
<evidence type="ECO:0000256" key="3">
    <source>
        <dbReference type="ARBA" id="ARBA00022884"/>
    </source>
</evidence>
<dbReference type="Gene3D" id="3.40.50.790">
    <property type="match status" value="1"/>
</dbReference>
<dbReference type="FunFam" id="3.30.190.20:FF:000005">
    <property type="entry name" value="Ribosomal L1 domain-containing protein 1"/>
    <property type="match status" value="1"/>
</dbReference>
<dbReference type="InterPro" id="IPR001787">
    <property type="entry name" value="Ribosomal_bL21"/>
</dbReference>
<feature type="compositionally biased region" description="Basic and acidic residues" evidence="7">
    <location>
        <begin position="349"/>
        <end position="371"/>
    </location>
</feature>
<evidence type="ECO:0000256" key="1">
    <source>
        <dbReference type="ARBA" id="ARBA00008563"/>
    </source>
</evidence>
<dbReference type="IntAct" id="A0A1D6FJU5">
    <property type="interactions" value="3"/>
</dbReference>
<evidence type="ECO:0000256" key="5">
    <source>
        <dbReference type="ARBA" id="ARBA00023274"/>
    </source>
</evidence>
<evidence type="ECO:0000313" key="8">
    <source>
        <dbReference type="EMBL" id="AQK92034.1"/>
    </source>
</evidence>
<evidence type="ECO:0000256" key="4">
    <source>
        <dbReference type="ARBA" id="ARBA00022980"/>
    </source>
</evidence>
<dbReference type="SMR" id="A0A1D6FJU5"/>
<dbReference type="SUPFAM" id="SSF141091">
    <property type="entry name" value="L21p-like"/>
    <property type="match status" value="1"/>
</dbReference>
<dbReference type="STRING" id="4577.A0A1D6FJU5"/>
<dbReference type="EMBL" id="CM000784">
    <property type="protein sequence ID" value="AQK92034.1"/>
    <property type="molecule type" value="Genomic_DNA"/>
</dbReference>
<dbReference type="GO" id="GO:0019843">
    <property type="term" value="F:rRNA binding"/>
    <property type="evidence" value="ECO:0007669"/>
    <property type="project" value="UniProtKB-KW"/>
</dbReference>
<dbReference type="GO" id="GO:0005840">
    <property type="term" value="C:ribosome"/>
    <property type="evidence" value="ECO:0007669"/>
    <property type="project" value="UniProtKB-KW"/>
</dbReference>
<dbReference type="InterPro" id="IPR018258">
    <property type="entry name" value="Ribosomal_bL21_CS"/>
</dbReference>
<dbReference type="FunFam" id="3.40.50.790:FF:000007">
    <property type="entry name" value="Ribosomal protein L1p/L10e family"/>
    <property type="match status" value="1"/>
</dbReference>
<name>A0A1D6FJU5_MAIZE</name>